<evidence type="ECO:0000256" key="3">
    <source>
        <dbReference type="ARBA" id="ARBA00022723"/>
    </source>
</evidence>
<protein>
    <submittedName>
        <fullName evidence="7">Histone deacetylase family</fullName>
    </submittedName>
</protein>
<dbReference type="Proteomes" id="UP000005324">
    <property type="component" value="Unassembled WGS sequence"/>
</dbReference>
<reference evidence="7 8" key="1">
    <citation type="submission" date="2010-04" db="EMBL/GenBank/DDBJ databases">
        <authorList>
            <person name="Qin X."/>
            <person name="Bachman B."/>
            <person name="Battles P."/>
            <person name="Bell A."/>
            <person name="Bess C."/>
            <person name="Bickham C."/>
            <person name="Chaboub L."/>
            <person name="Chen D."/>
            <person name="Coyle M."/>
            <person name="Deiros D.R."/>
            <person name="Dinh H."/>
            <person name="Forbes L."/>
            <person name="Fowler G."/>
            <person name="Francisco L."/>
            <person name="Fu Q."/>
            <person name="Gubbala S."/>
            <person name="Hale W."/>
            <person name="Han Y."/>
            <person name="Hemphill L."/>
            <person name="Highlander S.K."/>
            <person name="Hirani K."/>
            <person name="Hogues M."/>
            <person name="Jackson L."/>
            <person name="Jakkamsetti A."/>
            <person name="Javaid M."/>
            <person name="Jiang H."/>
            <person name="Korchina V."/>
            <person name="Kovar C."/>
            <person name="Lara F."/>
            <person name="Lee S."/>
            <person name="Mata R."/>
            <person name="Mathew T."/>
            <person name="Moen C."/>
            <person name="Morales K."/>
            <person name="Munidasa M."/>
            <person name="Nazareth L."/>
            <person name="Ngo R."/>
            <person name="Nguyen L."/>
            <person name="Okwuonu G."/>
            <person name="Ongeri F."/>
            <person name="Patil S."/>
            <person name="Petrosino J."/>
            <person name="Pham C."/>
            <person name="Pham P."/>
            <person name="Pu L.-L."/>
            <person name="Puazo M."/>
            <person name="Raj R."/>
            <person name="Reid J."/>
            <person name="Rouhana J."/>
            <person name="Saada N."/>
            <person name="Shang Y."/>
            <person name="Simmons D."/>
            <person name="Thornton R."/>
            <person name="Warren J."/>
            <person name="Weissenberger G."/>
            <person name="Zhang J."/>
            <person name="Zhang L."/>
            <person name="Zhou C."/>
            <person name="Zhu D."/>
            <person name="Muzny D."/>
            <person name="Worley K."/>
            <person name="Gibbs R."/>
        </authorList>
    </citation>
    <scope>NUCLEOTIDE SEQUENCE [LARGE SCALE GENOMIC DNA]</scope>
    <source>
        <strain evidence="7 8">ATCC 49957</strain>
    </source>
</reference>
<name>D5RPI9_9PROT</name>
<dbReference type="GO" id="GO:0040029">
    <property type="term" value="P:epigenetic regulation of gene expression"/>
    <property type="evidence" value="ECO:0007669"/>
    <property type="project" value="TreeGrafter"/>
</dbReference>
<dbReference type="GO" id="GO:0004407">
    <property type="term" value="F:histone deacetylase activity"/>
    <property type="evidence" value="ECO:0007669"/>
    <property type="project" value="TreeGrafter"/>
</dbReference>
<proteinExistence type="inferred from homology"/>
<comment type="cofactor">
    <cofactor evidence="1">
        <name>Zn(2+)</name>
        <dbReference type="ChEBI" id="CHEBI:29105"/>
    </cofactor>
</comment>
<organism evidence="7 8">
    <name type="scientific">Pseudoroseomonas cervicalis ATCC 49957</name>
    <dbReference type="NCBI Taxonomy" id="525371"/>
    <lineage>
        <taxon>Bacteria</taxon>
        <taxon>Pseudomonadati</taxon>
        <taxon>Pseudomonadota</taxon>
        <taxon>Alphaproteobacteria</taxon>
        <taxon>Acetobacterales</taxon>
        <taxon>Roseomonadaceae</taxon>
        <taxon>Roseomonas</taxon>
    </lineage>
</organism>
<dbReference type="GO" id="GO:0046872">
    <property type="term" value="F:metal ion binding"/>
    <property type="evidence" value="ECO:0007669"/>
    <property type="project" value="UniProtKB-KW"/>
</dbReference>
<dbReference type="RefSeq" id="WP_007002031.1">
    <property type="nucleotide sequence ID" value="NZ_GG770777.1"/>
</dbReference>
<dbReference type="PANTHER" id="PTHR10625:SF17">
    <property type="entry name" value="HISTONE DEACETYLASE 8"/>
    <property type="match status" value="1"/>
</dbReference>
<dbReference type="GO" id="GO:0016787">
    <property type="term" value="F:hydrolase activity"/>
    <property type="evidence" value="ECO:0007669"/>
    <property type="project" value="UniProtKB-KW"/>
</dbReference>
<dbReference type="InterPro" id="IPR023801">
    <property type="entry name" value="His_deacetylse_dom"/>
</dbReference>
<dbReference type="PANTHER" id="PTHR10625">
    <property type="entry name" value="HISTONE DEACETYLASE HDAC1-RELATED"/>
    <property type="match status" value="1"/>
</dbReference>
<dbReference type="SUPFAM" id="SSF52768">
    <property type="entry name" value="Arginase/deacetylase"/>
    <property type="match status" value="1"/>
</dbReference>
<dbReference type="InterPro" id="IPR037138">
    <property type="entry name" value="His_deacetylse_dom_sf"/>
</dbReference>
<evidence type="ECO:0000256" key="4">
    <source>
        <dbReference type="ARBA" id="ARBA00022801"/>
    </source>
</evidence>
<gene>
    <name evidence="7" type="primary">aphA</name>
    <name evidence="7" type="ORF">HMPREF0731_3000</name>
</gene>
<evidence type="ECO:0000256" key="5">
    <source>
        <dbReference type="ARBA" id="ARBA00022833"/>
    </source>
</evidence>
<dbReference type="PRINTS" id="PR01270">
    <property type="entry name" value="HDASUPER"/>
</dbReference>
<evidence type="ECO:0000256" key="2">
    <source>
        <dbReference type="ARBA" id="ARBA00005947"/>
    </source>
</evidence>
<accession>D5RPI9</accession>
<evidence type="ECO:0000313" key="8">
    <source>
        <dbReference type="Proteomes" id="UP000005324"/>
    </source>
</evidence>
<dbReference type="AlphaFoldDB" id="D5RPI9"/>
<dbReference type="EMBL" id="ADVL01000633">
    <property type="protein sequence ID" value="EFH10784.1"/>
    <property type="molecule type" value="Genomic_DNA"/>
</dbReference>
<comment type="similarity">
    <text evidence="2">Belongs to the histone deacetylase family.</text>
</comment>
<dbReference type="CDD" id="cd10001">
    <property type="entry name" value="HDAC_classII_APAH"/>
    <property type="match status" value="1"/>
</dbReference>
<keyword evidence="3" id="KW-0479">Metal-binding</keyword>
<dbReference type="InterPro" id="IPR000286">
    <property type="entry name" value="HDACs"/>
</dbReference>
<dbReference type="Gene3D" id="3.40.800.20">
    <property type="entry name" value="Histone deacetylase domain"/>
    <property type="match status" value="1"/>
</dbReference>
<keyword evidence="8" id="KW-1185">Reference proteome</keyword>
<evidence type="ECO:0000313" key="7">
    <source>
        <dbReference type="EMBL" id="EFH10784.1"/>
    </source>
</evidence>
<dbReference type="Pfam" id="PF00850">
    <property type="entry name" value="Hist_deacetyl"/>
    <property type="match status" value="1"/>
</dbReference>
<dbReference type="OrthoDB" id="9808367at2"/>
<sequence length="343" mass="35862">MRAFAHPDQSRHAPQFFLQRGQVRPHFEVPARAEALLGALHAMRLAVETPATVAPEALHAVHDADYVRFLSEAAAEWAKLPEKGPEVVANMHPSPEMLAQGATLPAAMVGRTGWYTADTACPIGPGSWESILGAASCALAAADAAAAGGAAYALSRPPGHHAYAARAGGHCYVNNSALAVERLRQKGAARVAVIDIDAHHGNGTQGIFWERGDVLTISVHGDPAGYYPWYVGYAGETGAGAGAGCNVNLPLPLGSTDAAWLEAVAQAAARARDFGAEALVVPLGFDASEQEPLSFLKITEDGFARAAGHLSGLGLPTVIVQEGGYNTQVIGTLLRRFLEAWGR</sequence>
<feature type="domain" description="Histone deacetylase" evidence="6">
    <location>
        <begin position="26"/>
        <end position="339"/>
    </location>
</feature>
<dbReference type="InterPro" id="IPR023696">
    <property type="entry name" value="Ureohydrolase_dom_sf"/>
</dbReference>
<keyword evidence="5" id="KW-0862">Zinc</keyword>
<comment type="caution">
    <text evidence="7">The sequence shown here is derived from an EMBL/GenBank/DDBJ whole genome shotgun (WGS) entry which is preliminary data.</text>
</comment>
<keyword evidence="4" id="KW-0378">Hydrolase</keyword>
<dbReference type="HOGENOM" id="CLU_007727_8_3_5"/>
<evidence type="ECO:0000256" key="1">
    <source>
        <dbReference type="ARBA" id="ARBA00001947"/>
    </source>
</evidence>
<evidence type="ECO:0000259" key="6">
    <source>
        <dbReference type="Pfam" id="PF00850"/>
    </source>
</evidence>